<dbReference type="InterPro" id="IPR000335">
    <property type="entry name" value="Bleomycin-R"/>
</dbReference>
<evidence type="ECO:0000256" key="1">
    <source>
        <dbReference type="ARBA" id="ARBA00023251"/>
    </source>
</evidence>
<accession>A0ABY8Q702</accession>
<proteinExistence type="predicted"/>
<dbReference type="Proteomes" id="UP001230978">
    <property type="component" value="Chromosome"/>
</dbReference>
<organism evidence="2 3">
    <name type="scientific">Fuscovulum ytuae</name>
    <dbReference type="NCBI Taxonomy" id="3042299"/>
    <lineage>
        <taxon>Bacteria</taxon>
        <taxon>Pseudomonadati</taxon>
        <taxon>Pseudomonadota</taxon>
        <taxon>Alphaproteobacteria</taxon>
        <taxon>Rhodobacterales</taxon>
        <taxon>Paracoccaceae</taxon>
        <taxon>Fuscovulum</taxon>
    </lineage>
</organism>
<dbReference type="CDD" id="cd08349">
    <property type="entry name" value="BLMA_like"/>
    <property type="match status" value="1"/>
</dbReference>
<dbReference type="EMBL" id="CP124535">
    <property type="protein sequence ID" value="WGV16584.1"/>
    <property type="molecule type" value="Genomic_DNA"/>
</dbReference>
<sequence>MLEKLSPILPARDIAKTKAFWSRLGFETVYADAEYLLMKRDGAEVHFFHHAALDPAKNDHGAYLRPANVNALDAEWAALGLPATGIPRLMRAEDKPWGMRELALIDLNGSLIRAGQELPLG</sequence>
<dbReference type="SUPFAM" id="SSF54593">
    <property type="entry name" value="Glyoxalase/Bleomycin resistance protein/Dihydroxybiphenyl dioxygenase"/>
    <property type="match status" value="1"/>
</dbReference>
<dbReference type="InterPro" id="IPR029068">
    <property type="entry name" value="Glyas_Bleomycin-R_OHBP_Dase"/>
</dbReference>
<evidence type="ECO:0000313" key="2">
    <source>
        <dbReference type="EMBL" id="WGV16584.1"/>
    </source>
</evidence>
<keyword evidence="1" id="KW-0046">Antibiotic resistance</keyword>
<gene>
    <name evidence="2" type="ORF">QF092_01865</name>
</gene>
<dbReference type="RefSeq" id="WP_281467052.1">
    <property type="nucleotide sequence ID" value="NZ_CP124535.1"/>
</dbReference>
<evidence type="ECO:0000313" key="3">
    <source>
        <dbReference type="Proteomes" id="UP001230978"/>
    </source>
</evidence>
<reference evidence="2 3" key="1">
    <citation type="submission" date="2023-04" db="EMBL/GenBank/DDBJ databases">
        <title>YMD61, complete Genome.</title>
        <authorList>
            <person name="Zhang J."/>
        </authorList>
    </citation>
    <scope>NUCLEOTIDE SEQUENCE [LARGE SCALE GENOMIC DNA]</scope>
    <source>
        <strain evidence="2 3">YMD61</strain>
    </source>
</reference>
<name>A0ABY8Q702_9RHOB</name>
<dbReference type="Gene3D" id="3.10.180.10">
    <property type="entry name" value="2,3-Dihydroxybiphenyl 1,2-Dioxygenase, domain 1"/>
    <property type="match status" value="1"/>
</dbReference>
<keyword evidence="3" id="KW-1185">Reference proteome</keyword>
<protein>
    <submittedName>
        <fullName evidence="2">VOC family protein</fullName>
    </submittedName>
</protein>